<dbReference type="STRING" id="153721.MYP_1162"/>
<evidence type="ECO:0000313" key="2">
    <source>
        <dbReference type="Proteomes" id="UP000030185"/>
    </source>
</evidence>
<proteinExistence type="predicted"/>
<name>A0A098LBY3_9BACT</name>
<accession>A0A098LBY3</accession>
<reference evidence="1 2" key="1">
    <citation type="submission" date="2014-09" db="EMBL/GenBank/DDBJ databases">
        <title>Sporocytophaga myxococcoides PG-01 genome sequencing.</title>
        <authorList>
            <person name="Liu L."/>
            <person name="Gao P.J."/>
            <person name="Chen G.J."/>
            <person name="Wang L.S."/>
        </authorList>
    </citation>
    <scope>NUCLEOTIDE SEQUENCE [LARGE SCALE GENOMIC DNA]</scope>
    <source>
        <strain evidence="1 2">PG-01</strain>
    </source>
</reference>
<dbReference type="EMBL" id="BBLT01000002">
    <property type="protein sequence ID" value="GAL83934.1"/>
    <property type="molecule type" value="Genomic_DNA"/>
</dbReference>
<comment type="caution">
    <text evidence="1">The sequence shown here is derived from an EMBL/GenBank/DDBJ whole genome shotgun (WGS) entry which is preliminary data.</text>
</comment>
<organism evidence="1 2">
    <name type="scientific">Sporocytophaga myxococcoides</name>
    <dbReference type="NCBI Taxonomy" id="153721"/>
    <lineage>
        <taxon>Bacteria</taxon>
        <taxon>Pseudomonadati</taxon>
        <taxon>Bacteroidota</taxon>
        <taxon>Cytophagia</taxon>
        <taxon>Cytophagales</taxon>
        <taxon>Cytophagaceae</taxon>
        <taxon>Sporocytophaga</taxon>
    </lineage>
</organism>
<sequence>MKTYNLLLTSLFLLFSNCQKEGATFNKFTIFNNSGVDVKIISKFLQEDTLVLLKGDIKDFNLSWGRGLSDGVSYAPFVDGNPITVIFNKSVSITHYNDTLSHPSKSYNLFSERCFYNKASYHKEIVNNSKHLRTVTLSYTFIQQDYLDAKNQ</sequence>
<evidence type="ECO:0000313" key="1">
    <source>
        <dbReference type="EMBL" id="GAL83934.1"/>
    </source>
</evidence>
<protein>
    <submittedName>
        <fullName evidence="1">Uncharacterized protein</fullName>
    </submittedName>
</protein>
<dbReference type="RefSeq" id="WP_045459709.1">
    <property type="nucleotide sequence ID" value="NZ_BBLT01000002.1"/>
</dbReference>
<dbReference type="AlphaFoldDB" id="A0A098LBY3"/>
<dbReference type="Proteomes" id="UP000030185">
    <property type="component" value="Unassembled WGS sequence"/>
</dbReference>
<keyword evidence="2" id="KW-1185">Reference proteome</keyword>
<gene>
    <name evidence="1" type="ORF">MYP_1162</name>
</gene>